<dbReference type="OrthoDB" id="16520at2759"/>
<name>A0A1Y1YYJ0_9FUNG</name>
<dbReference type="EMBL" id="MCFE01000050">
    <property type="protein sequence ID" value="ORY03091.1"/>
    <property type="molecule type" value="Genomic_DNA"/>
</dbReference>
<organism evidence="6 7">
    <name type="scientific">Basidiobolus meristosporus CBS 931.73</name>
    <dbReference type="NCBI Taxonomy" id="1314790"/>
    <lineage>
        <taxon>Eukaryota</taxon>
        <taxon>Fungi</taxon>
        <taxon>Fungi incertae sedis</taxon>
        <taxon>Zoopagomycota</taxon>
        <taxon>Entomophthoromycotina</taxon>
        <taxon>Basidiobolomycetes</taxon>
        <taxon>Basidiobolales</taxon>
        <taxon>Basidiobolaceae</taxon>
        <taxon>Basidiobolus</taxon>
    </lineage>
</organism>
<dbReference type="Gene3D" id="3.40.50.1820">
    <property type="entry name" value="alpha/beta hydrolase"/>
    <property type="match status" value="1"/>
</dbReference>
<evidence type="ECO:0000256" key="3">
    <source>
        <dbReference type="ARBA" id="ARBA00022825"/>
    </source>
</evidence>
<gene>
    <name evidence="6" type="ORF">K493DRAFT_75182</name>
</gene>
<feature type="domain" description="Dipeptidylpeptidase IV N-terminal" evidence="5">
    <location>
        <begin position="161"/>
        <end position="511"/>
    </location>
</feature>
<dbReference type="GO" id="GO:0006508">
    <property type="term" value="P:proteolysis"/>
    <property type="evidence" value="ECO:0007669"/>
    <property type="project" value="InterPro"/>
</dbReference>
<evidence type="ECO:0000256" key="2">
    <source>
        <dbReference type="ARBA" id="ARBA00022438"/>
    </source>
</evidence>
<evidence type="ECO:0000256" key="1">
    <source>
        <dbReference type="ARBA" id="ARBA00006150"/>
    </source>
</evidence>
<evidence type="ECO:0000259" key="4">
    <source>
        <dbReference type="Pfam" id="PF00326"/>
    </source>
</evidence>
<keyword evidence="3" id="KW-0720">Serine protease</keyword>
<dbReference type="STRING" id="1314790.A0A1Y1YYJ0"/>
<evidence type="ECO:0000313" key="6">
    <source>
        <dbReference type="EMBL" id="ORY03091.1"/>
    </source>
</evidence>
<dbReference type="GO" id="GO:0004177">
    <property type="term" value="F:aminopeptidase activity"/>
    <property type="evidence" value="ECO:0007669"/>
    <property type="project" value="UniProtKB-KW"/>
</dbReference>
<comment type="similarity">
    <text evidence="1">Belongs to the peptidase S9B family.</text>
</comment>
<dbReference type="SUPFAM" id="SSF53474">
    <property type="entry name" value="alpha/beta-Hydrolases"/>
    <property type="match status" value="1"/>
</dbReference>
<keyword evidence="6" id="KW-0378">Hydrolase</keyword>
<keyword evidence="2" id="KW-0645">Protease</keyword>
<reference evidence="6 7" key="1">
    <citation type="submission" date="2016-07" db="EMBL/GenBank/DDBJ databases">
        <title>Pervasive Adenine N6-methylation of Active Genes in Fungi.</title>
        <authorList>
            <consortium name="DOE Joint Genome Institute"/>
            <person name="Mondo S.J."/>
            <person name="Dannebaum R.O."/>
            <person name="Kuo R.C."/>
            <person name="Labutti K."/>
            <person name="Haridas S."/>
            <person name="Kuo A."/>
            <person name="Salamov A."/>
            <person name="Ahrendt S.R."/>
            <person name="Lipzen A."/>
            <person name="Sullivan W."/>
            <person name="Andreopoulos W.B."/>
            <person name="Clum A."/>
            <person name="Lindquist E."/>
            <person name="Daum C."/>
            <person name="Ramamoorthy G.K."/>
            <person name="Gryganskyi A."/>
            <person name="Culley D."/>
            <person name="Magnuson J.K."/>
            <person name="James T.Y."/>
            <person name="O'Malley M.A."/>
            <person name="Stajich J.E."/>
            <person name="Spatafora J.W."/>
            <person name="Visel A."/>
            <person name="Grigoriev I.V."/>
        </authorList>
    </citation>
    <scope>NUCLEOTIDE SEQUENCE [LARGE SCALE GENOMIC DNA]</scope>
    <source>
        <strain evidence="6 7">CBS 931.73</strain>
    </source>
</reference>
<dbReference type="InParanoid" id="A0A1Y1YYJ0"/>
<dbReference type="Pfam" id="PF00326">
    <property type="entry name" value="Peptidase_S9"/>
    <property type="match status" value="1"/>
</dbReference>
<keyword evidence="2" id="KW-0031">Aminopeptidase</keyword>
<dbReference type="AlphaFoldDB" id="A0A1Y1YYJ0"/>
<proteinExistence type="inferred from homology"/>
<evidence type="ECO:0000313" key="7">
    <source>
        <dbReference type="Proteomes" id="UP000193498"/>
    </source>
</evidence>
<feature type="domain" description="Peptidase S9 prolyl oligopeptidase catalytic" evidence="4">
    <location>
        <begin position="604"/>
        <end position="804"/>
    </location>
</feature>
<dbReference type="Gene3D" id="2.140.10.30">
    <property type="entry name" value="Dipeptidylpeptidase IV, N-terminal domain"/>
    <property type="match status" value="1"/>
</dbReference>
<dbReference type="PANTHER" id="PTHR11731">
    <property type="entry name" value="PROTEASE FAMILY S9B,C DIPEPTIDYL-PEPTIDASE IV-RELATED"/>
    <property type="match status" value="1"/>
</dbReference>
<dbReference type="InterPro" id="IPR002469">
    <property type="entry name" value="Peptidase_S9B_N"/>
</dbReference>
<evidence type="ECO:0000259" key="5">
    <source>
        <dbReference type="Pfam" id="PF00930"/>
    </source>
</evidence>
<comment type="caution">
    <text evidence="6">The sequence shown here is derived from an EMBL/GenBank/DDBJ whole genome shotgun (WGS) entry which is preliminary data.</text>
</comment>
<dbReference type="SUPFAM" id="SSF82171">
    <property type="entry name" value="DPP6 N-terminal domain-like"/>
    <property type="match status" value="1"/>
</dbReference>
<dbReference type="PANTHER" id="PTHR11731:SF193">
    <property type="entry name" value="DIPEPTIDYL PEPTIDASE 9"/>
    <property type="match status" value="1"/>
</dbReference>
<sequence>MSSWETIRQQIRAFRASIPSPCLSTMKDFVFDDRCNCIYFIGTDPRRNFSAATLFSVPLPPELAKSPQRNHNTDSKGPEVPVLKWKHMLLGTNLGSATTKTSTEEGTAKERTSVGDITWYLHERASGRLYFPHMENLYFSEVRRDKSFQPSAIFQYSKHIPRMDPKIGGRNRDLIAYVRHRDIWVSTLSGYEMQLTFCGDSDDLGTSCGIPEFVMQEEFDRFSGFFWAPFASTCSDSLERILYLRVNEANVEHVRLSHSTDSEELRYPRAGTPNAVSDIQIVEFAHPNETFESNISQKRLWGKATLKEMFPWMEYIIRLGWLPHGKGIWVQVLDRRQLHTAVVKIPLSNFCTMHEYSRDFDYDQCIQHVEILYEEEAKIGWINHTVAFHFLESSNENHTEFIWSSERSGYRHLYYIKKHRLDMHWVIRPLTHGEWPVADLPLTVDIHRKLVYFTARRDTPLESHLYVTSFMATASPHHIIRLTPLGYSHDITMDPSCSRFVTLYSSLSEPPRCSIYCLTWKDKSIFPKANVCASVQSLGSNTEANLPVGNLFSFVNRGGTRIHGCYYQPDDYVEGQKYPALLHVYGGPKGQVVTNTYKCPQFLRMFLATRLGFVVVMIDGRGSSERGLEFEAHIRWKMGTIELDDQVDGLHHLLKSQDKPMIDTDKIAISGWSYGGYLSLLALVRYPDVFKIAIAGAPVTDWMLYDTAYTERYMGIPEENPSGYREASVLNHVKKFPDTDHRLLLAHGLIDENVHFTHVELLVDALSRSQKPYQLQIYPNEGHGIRHPETNEHFETLMFYWLKNFM</sequence>
<accession>A0A1Y1YYJ0</accession>
<dbReference type="Pfam" id="PF00930">
    <property type="entry name" value="DPPIV_N"/>
    <property type="match status" value="1"/>
</dbReference>
<keyword evidence="7" id="KW-1185">Reference proteome</keyword>
<dbReference type="Proteomes" id="UP000193498">
    <property type="component" value="Unassembled WGS sequence"/>
</dbReference>
<dbReference type="GO" id="GO:0008236">
    <property type="term" value="F:serine-type peptidase activity"/>
    <property type="evidence" value="ECO:0007669"/>
    <property type="project" value="UniProtKB-KW"/>
</dbReference>
<dbReference type="InterPro" id="IPR001375">
    <property type="entry name" value="Peptidase_S9_cat"/>
</dbReference>
<dbReference type="GO" id="GO:0008239">
    <property type="term" value="F:dipeptidyl-peptidase activity"/>
    <property type="evidence" value="ECO:0007669"/>
    <property type="project" value="TreeGrafter"/>
</dbReference>
<dbReference type="InterPro" id="IPR050278">
    <property type="entry name" value="Serine_Prot_S9B/DPPIV"/>
</dbReference>
<protein>
    <submittedName>
        <fullName evidence="6">Alpha/beta-hydrolase</fullName>
    </submittedName>
</protein>
<dbReference type="InterPro" id="IPR029058">
    <property type="entry name" value="AB_hydrolase_fold"/>
</dbReference>